<evidence type="ECO:0000313" key="2">
    <source>
        <dbReference type="Proteomes" id="UP000260835"/>
    </source>
</evidence>
<dbReference type="AlphaFoldDB" id="A0A3E4Q8A4"/>
<sequence length="393" mass="44053">MKELELKYGCNPNQKPSRIFMDEGELPIEVLNGRPGYINFLDALNSWQLVKELKAATGLPAAASFKHVSPAGAAVGLPLSDTLKKIYFVDDVDFKLTPLASAYARARGADRMCSYGDFCALSDTCDEATARLINREVSDGIIAPGYTPEALEIFKKKRKGNYNVIKIDANYTPQPIERKQVFGITFEQGRNEIKLNDPALFENIPTQNKTFTEEAKRDLMIALITLKYTQSNSVCYVKDGQAIGIGAGQQSRIHCTRLAGSKADEWWLRQCPKVMNLPFKEGIRRADRDNSINIYISDEYEDLLQEGTWQLFFTEKPEPLTIEERKAWIAKNTKVALGSDAFFPFGDNIERAHKSGVEYIAQAGGSIRDDHVIDTCDKYGIAMAFTGVRLFHH</sequence>
<dbReference type="PANTHER" id="PTHR11692">
    <property type="entry name" value="BIFUNCTIONAL PURINE BIOSYNTHESIS PROTEIN PURH"/>
    <property type="match status" value="1"/>
</dbReference>
<proteinExistence type="predicted"/>
<name>A0A3E4Q8A4_9BACT</name>
<dbReference type="GO" id="GO:0003937">
    <property type="term" value="F:IMP cyclohydrolase activity"/>
    <property type="evidence" value="ECO:0007669"/>
    <property type="project" value="InterPro"/>
</dbReference>
<reference evidence="1 2" key="1">
    <citation type="submission" date="2018-08" db="EMBL/GenBank/DDBJ databases">
        <title>A genome reference for cultivated species of the human gut microbiota.</title>
        <authorList>
            <person name="Zou Y."/>
            <person name="Xue W."/>
            <person name="Luo G."/>
        </authorList>
    </citation>
    <scope>NUCLEOTIDE SEQUENCE [LARGE SCALE GENOMIC DNA]</scope>
    <source>
        <strain evidence="1 2">TF09-12</strain>
    </source>
</reference>
<dbReference type="FunFam" id="3.40.140.20:FF:000003">
    <property type="entry name" value="Bifunctional purine biosynthesis protein"/>
    <property type="match status" value="1"/>
</dbReference>
<dbReference type="InterPro" id="IPR002695">
    <property type="entry name" value="PurH-like"/>
</dbReference>
<dbReference type="GO" id="GO:0006189">
    <property type="term" value="P:'de novo' IMP biosynthetic process"/>
    <property type="evidence" value="ECO:0007669"/>
    <property type="project" value="TreeGrafter"/>
</dbReference>
<dbReference type="Pfam" id="PF01808">
    <property type="entry name" value="AICARFT_IMPCHas"/>
    <property type="match status" value="1"/>
</dbReference>
<dbReference type="Gene3D" id="3.40.140.20">
    <property type="match status" value="2"/>
</dbReference>
<dbReference type="EC" id="2.1.2.3" evidence="1"/>
<keyword evidence="1" id="KW-0808">Transferase</keyword>
<dbReference type="InterPro" id="IPR024051">
    <property type="entry name" value="AICAR_Tfase_dup_dom_sf"/>
</dbReference>
<dbReference type="SUPFAM" id="SSF53927">
    <property type="entry name" value="Cytidine deaminase-like"/>
    <property type="match status" value="1"/>
</dbReference>
<dbReference type="GO" id="GO:0005829">
    <property type="term" value="C:cytosol"/>
    <property type="evidence" value="ECO:0007669"/>
    <property type="project" value="TreeGrafter"/>
</dbReference>
<dbReference type="RefSeq" id="WP_117654476.1">
    <property type="nucleotide sequence ID" value="NZ_CABOGP010000186.1"/>
</dbReference>
<organism evidence="1 2">
    <name type="scientific">Prevotella disiens</name>
    <dbReference type="NCBI Taxonomy" id="28130"/>
    <lineage>
        <taxon>Bacteria</taxon>
        <taxon>Pseudomonadati</taxon>
        <taxon>Bacteroidota</taxon>
        <taxon>Bacteroidia</taxon>
        <taxon>Bacteroidales</taxon>
        <taxon>Prevotellaceae</taxon>
        <taxon>Prevotella</taxon>
    </lineage>
</organism>
<dbReference type="NCBIfam" id="NF005492">
    <property type="entry name" value="PRK07106.1"/>
    <property type="match status" value="1"/>
</dbReference>
<dbReference type="PANTHER" id="PTHR11692:SF0">
    <property type="entry name" value="BIFUNCTIONAL PURINE BIOSYNTHESIS PROTEIN ATIC"/>
    <property type="match status" value="1"/>
</dbReference>
<comment type="caution">
    <text evidence="1">The sequence shown here is derived from an EMBL/GenBank/DDBJ whole genome shotgun (WGS) entry which is preliminary data.</text>
</comment>
<dbReference type="EMBL" id="QSRD01000186">
    <property type="protein sequence ID" value="RGK89208.1"/>
    <property type="molecule type" value="Genomic_DNA"/>
</dbReference>
<dbReference type="Proteomes" id="UP000260835">
    <property type="component" value="Unassembled WGS sequence"/>
</dbReference>
<dbReference type="InterPro" id="IPR016193">
    <property type="entry name" value="Cytidine_deaminase-like"/>
</dbReference>
<accession>A0A3E4Q8A4</accession>
<evidence type="ECO:0000313" key="1">
    <source>
        <dbReference type="EMBL" id="RGK89208.1"/>
    </source>
</evidence>
<dbReference type="GO" id="GO:0004643">
    <property type="term" value="F:phosphoribosylaminoimidazolecarboxamide formyltransferase activity"/>
    <property type="evidence" value="ECO:0007669"/>
    <property type="project" value="UniProtKB-EC"/>
</dbReference>
<dbReference type="InterPro" id="IPR024050">
    <property type="entry name" value="AICAR_Tfase_insert_dom_sf"/>
</dbReference>
<dbReference type="SMART" id="SM00798">
    <property type="entry name" value="AICARFT_IMPCHas"/>
    <property type="match status" value="1"/>
</dbReference>
<dbReference type="Gene3D" id="1.10.287.440">
    <property type="match status" value="1"/>
</dbReference>
<gene>
    <name evidence="1" type="ORF">DXC89_11830</name>
</gene>
<protein>
    <submittedName>
        <fullName evidence="1">Phosphoribosylaminoimidazolecarboxamide formyltransferase</fullName>
        <ecNumber evidence="1">2.1.2.3</ecNumber>
    </submittedName>
</protein>